<feature type="compositionally biased region" description="Polar residues" evidence="1">
    <location>
        <begin position="174"/>
        <end position="185"/>
    </location>
</feature>
<feature type="region of interest" description="Disordered" evidence="1">
    <location>
        <begin position="984"/>
        <end position="1106"/>
    </location>
</feature>
<evidence type="ECO:0000313" key="3">
    <source>
        <dbReference type="Proteomes" id="UP000054560"/>
    </source>
</evidence>
<dbReference type="PANTHER" id="PTHR47934">
    <property type="entry name" value="PENTATRICOPEPTIDE REPEAT-CONTAINING PROTEIN PET309, MITOCHONDRIAL"/>
    <property type="match status" value="1"/>
</dbReference>
<feature type="compositionally biased region" description="Basic and acidic residues" evidence="1">
    <location>
        <begin position="1075"/>
        <end position="1085"/>
    </location>
</feature>
<dbReference type="GO" id="GO:0007005">
    <property type="term" value="P:mitochondrion organization"/>
    <property type="evidence" value="ECO:0007669"/>
    <property type="project" value="TreeGrafter"/>
</dbReference>
<dbReference type="AlphaFoldDB" id="A0A0L0G1B4"/>
<dbReference type="GO" id="GO:0005739">
    <property type="term" value="C:mitochondrion"/>
    <property type="evidence" value="ECO:0007669"/>
    <property type="project" value="TreeGrafter"/>
</dbReference>
<dbReference type="PANTHER" id="PTHR47934:SF6">
    <property type="entry name" value="MITOCHONDRIAL GROUP I INTRON SPLICING FACTOR CCM1-RELATED"/>
    <property type="match status" value="1"/>
</dbReference>
<name>A0A0L0G1B4_9EUKA</name>
<gene>
    <name evidence="2" type="ORF">SARC_04833</name>
</gene>
<protein>
    <recommendedName>
        <fullName evidence="4">Pentacotripeptide-repeat region of PRORP domain-containing protein</fullName>
    </recommendedName>
</protein>
<feature type="compositionally biased region" description="Polar residues" evidence="1">
    <location>
        <begin position="990"/>
        <end position="1019"/>
    </location>
</feature>
<feature type="region of interest" description="Disordered" evidence="1">
    <location>
        <begin position="931"/>
        <end position="968"/>
    </location>
</feature>
<keyword evidence="3" id="KW-1185">Reference proteome</keyword>
<organism evidence="2 3">
    <name type="scientific">Sphaeroforma arctica JP610</name>
    <dbReference type="NCBI Taxonomy" id="667725"/>
    <lineage>
        <taxon>Eukaryota</taxon>
        <taxon>Ichthyosporea</taxon>
        <taxon>Ichthyophonida</taxon>
        <taxon>Sphaeroforma</taxon>
    </lineage>
</organism>
<dbReference type="GO" id="GO:0003729">
    <property type="term" value="F:mRNA binding"/>
    <property type="evidence" value="ECO:0007669"/>
    <property type="project" value="TreeGrafter"/>
</dbReference>
<reference evidence="2 3" key="1">
    <citation type="submission" date="2011-02" db="EMBL/GenBank/DDBJ databases">
        <title>The Genome Sequence of Sphaeroforma arctica JP610.</title>
        <authorList>
            <consortium name="The Broad Institute Genome Sequencing Platform"/>
            <person name="Russ C."/>
            <person name="Cuomo C."/>
            <person name="Young S.K."/>
            <person name="Zeng Q."/>
            <person name="Gargeya S."/>
            <person name="Alvarado L."/>
            <person name="Berlin A."/>
            <person name="Chapman S.B."/>
            <person name="Chen Z."/>
            <person name="Freedman E."/>
            <person name="Gellesch M."/>
            <person name="Goldberg J."/>
            <person name="Griggs A."/>
            <person name="Gujja S."/>
            <person name="Heilman E."/>
            <person name="Heiman D."/>
            <person name="Howarth C."/>
            <person name="Mehta T."/>
            <person name="Neiman D."/>
            <person name="Pearson M."/>
            <person name="Roberts A."/>
            <person name="Saif S."/>
            <person name="Shea T."/>
            <person name="Shenoy N."/>
            <person name="Sisk P."/>
            <person name="Stolte C."/>
            <person name="Sykes S."/>
            <person name="White J."/>
            <person name="Yandava C."/>
            <person name="Burger G."/>
            <person name="Gray M.W."/>
            <person name="Holland P.W.H."/>
            <person name="King N."/>
            <person name="Lang F.B.F."/>
            <person name="Roger A.J."/>
            <person name="Ruiz-Trillo I."/>
            <person name="Haas B."/>
            <person name="Nusbaum C."/>
            <person name="Birren B."/>
        </authorList>
    </citation>
    <scope>NUCLEOTIDE SEQUENCE [LARGE SCALE GENOMIC DNA]</scope>
    <source>
        <strain evidence="2 3">JP610</strain>
    </source>
</reference>
<proteinExistence type="predicted"/>
<dbReference type="EMBL" id="KQ241882">
    <property type="protein sequence ID" value="KNC82890.1"/>
    <property type="molecule type" value="Genomic_DNA"/>
</dbReference>
<feature type="region of interest" description="Disordered" evidence="1">
    <location>
        <begin position="812"/>
        <end position="832"/>
    </location>
</feature>
<dbReference type="Gene3D" id="1.25.40.10">
    <property type="entry name" value="Tetratricopeptide repeat domain"/>
    <property type="match status" value="2"/>
</dbReference>
<dbReference type="GeneID" id="25905337"/>
<sequence>MFRSSTSPALRHTRQQPVRTYITHRKDAKYSEIGANIGLRMHKQSSLDYRSGLATTPLPLRRGYNTYHAMISESESELSSGHHDPSESRFNPNTLSTMNSTVDSDSATTAIATHQVNPDTANVISLGSNSNTNMNTSKGPGVNDIDRAVGGVNGSVREVCGWNPDGDGHATELNAPNEQKRSSWSPRGRREKDNQNPLKLNLRIHPEAKNVLGAHQSLPSFRRDVDAIFAGKGSKRKLDEDLLINALNNIRKRLAISPTYRLEEFNRLVNRMRRANVKFSKNIYTELTNVGFEIDVSGKTGFHYMTEMKKHGHAVEGEPYFYCLSHLAEKGEIKTAERILTEMEKAGTATEDCYIPIIQALVKNGREKDRINYIFERARKADVLLGVKTYTQYIAAIAENPHLGLGEIVSVWDKMSNMGLAQNSHTARTAINAAENMSDLKVVVRMAKKAHVLEDAYVQRALVYSYANLYALKDVRRMLLQTHLDNHGQPRKLADFEGTMAGVLTRLGNKGNAQAKAEATTFLYNLVREEHILVNQKFCTQMMMYFTKAQQYSKTKEVFELLKTMKGGYDTHAANAMIHQLSIEGKITDAVELMAEVSRNPNCALDQFTIAPIINAAAKTDNAPMVAMLRQLSNQHQLPRFYTSLRAEFDMHVRMENFDMLLPIIQDMRELNRPFSADVCEIMMNLNLKRNNYTGAMTWFGKAISHDAHIPSNAYHWSPEVYVEAHRAIGVALADAGILDGYAELVPNQLHGQDEEEVLVMQDFVPQPQRHEQAVRQVANRRERRSHAKRGTPLADTQKDIIHVDAPKVTEHNAAHRISPKNSQARPMAQKTEPLHAGRGVWRTNYTPMTMVARDGQKASPLVVYGDDLLAEGQTEIYHHDIHEARQIMKLYRQLKETDPENPVMSTHELEETRELSRVGRDFVTWAVEAAAVPADQRQPAPKTSTEERRNHTNSVSQNSDAVAEARADEEMLTLESATHQPVTEVLKVSSKSNNKTRVSQNTTQENVSATASMGTNGQPHAESVATKSVAAARPVAPTSTAPQPGTRGSVEDQPSAHIPDTTRSRQPEATQHVAGDRNGPEPDSRTSAVDVGTAHTALGTTGGGS</sequence>
<evidence type="ECO:0008006" key="4">
    <source>
        <dbReference type="Google" id="ProtNLM"/>
    </source>
</evidence>
<dbReference type="RefSeq" id="XP_014156792.1">
    <property type="nucleotide sequence ID" value="XM_014301317.1"/>
</dbReference>
<dbReference type="GO" id="GO:0006396">
    <property type="term" value="P:RNA processing"/>
    <property type="evidence" value="ECO:0007669"/>
    <property type="project" value="TreeGrafter"/>
</dbReference>
<evidence type="ECO:0000313" key="2">
    <source>
        <dbReference type="EMBL" id="KNC82890.1"/>
    </source>
</evidence>
<dbReference type="InterPro" id="IPR011990">
    <property type="entry name" value="TPR-like_helical_dom_sf"/>
</dbReference>
<evidence type="ECO:0000256" key="1">
    <source>
        <dbReference type="SAM" id="MobiDB-lite"/>
    </source>
</evidence>
<dbReference type="InterPro" id="IPR051114">
    <property type="entry name" value="Mito_RNA_Proc_CCM1"/>
</dbReference>
<dbReference type="Proteomes" id="UP000054560">
    <property type="component" value="Unassembled WGS sequence"/>
</dbReference>
<feature type="region of interest" description="Disordered" evidence="1">
    <location>
        <begin position="161"/>
        <end position="198"/>
    </location>
</feature>
<accession>A0A0L0G1B4</accession>